<dbReference type="VEuPathDB" id="FungiDB:PNEJI1_001932"/>
<feature type="domain" description="PCI" evidence="6">
    <location>
        <begin position="236"/>
        <end position="429"/>
    </location>
</feature>
<comment type="subcellular location">
    <subcellularLocation>
        <location evidence="4 5">Cytoplasm</location>
    </subcellularLocation>
</comment>
<name>L0P8R5_PNEJI</name>
<dbReference type="STRING" id="1209962.L0P8R5"/>
<keyword evidence="3 4" id="KW-0648">Protein biosynthesis</keyword>
<proteinExistence type="inferred from homology"/>
<dbReference type="Pfam" id="PF09440">
    <property type="entry name" value="eIF3_N"/>
    <property type="match status" value="1"/>
</dbReference>
<dbReference type="Proteomes" id="UP000010422">
    <property type="component" value="Unassembled WGS sequence"/>
</dbReference>
<dbReference type="FunCoup" id="L0P8R5">
    <property type="interactions" value="732"/>
</dbReference>
<accession>L0P8R5</accession>
<dbReference type="GO" id="GO:0001732">
    <property type="term" value="P:formation of cytoplasmic translation initiation complex"/>
    <property type="evidence" value="ECO:0007669"/>
    <property type="project" value="UniProtKB-UniRule"/>
</dbReference>
<dbReference type="HAMAP" id="MF_03004">
    <property type="entry name" value="eIF3e"/>
    <property type="match status" value="1"/>
</dbReference>
<evidence type="ECO:0000313" key="7">
    <source>
        <dbReference type="EMBL" id="CCJ28469.1"/>
    </source>
</evidence>
<keyword evidence="1 4" id="KW-0963">Cytoplasm</keyword>
<dbReference type="PANTHER" id="PTHR10317">
    <property type="entry name" value="EUKARYOTIC TRANSLATION INITIATION FACTOR 3 SUBUNIT E"/>
    <property type="match status" value="1"/>
</dbReference>
<comment type="function">
    <text evidence="4">Component of the eukaryotic translation initiation factor 3 (eIF-3) complex, which is involved in protein synthesis of a specialized repertoire of mRNAs and, together with other initiation factors, stimulates binding of mRNA and methionyl-tRNAi to the 40S ribosome. The eIF-3 complex specifically targets and initiates translation of a subset of mRNAs involved in cell proliferation.</text>
</comment>
<keyword evidence="2 4" id="KW-0396">Initiation factor</keyword>
<dbReference type="InterPro" id="IPR016650">
    <property type="entry name" value="eIF3e"/>
</dbReference>
<dbReference type="InterPro" id="IPR019010">
    <property type="entry name" value="eIF3e_N"/>
</dbReference>
<dbReference type="GO" id="GO:0071540">
    <property type="term" value="C:eukaryotic translation initiation factor 3 complex, eIF3e"/>
    <property type="evidence" value="ECO:0007669"/>
    <property type="project" value="UniProtKB-UniRule"/>
</dbReference>
<dbReference type="InterPro" id="IPR000717">
    <property type="entry name" value="PCI_dom"/>
</dbReference>
<reference evidence="7 8" key="1">
    <citation type="journal article" date="2012" name="MBio">
        <title>De novo assembly of the Pneumocystis jirovecii genome from a single bronchoalveolar lavage fluid specimen from a patient.</title>
        <authorList>
            <person name="Cisse O.H."/>
            <person name="Pagni M."/>
            <person name="Hauser P.M."/>
        </authorList>
    </citation>
    <scope>NUCLEOTIDE SEQUENCE [LARGE SCALE GENOMIC DNA]</scope>
    <source>
        <strain evidence="7 8">SE8</strain>
    </source>
</reference>
<dbReference type="GO" id="GO:0033290">
    <property type="term" value="C:eukaryotic 48S preinitiation complex"/>
    <property type="evidence" value="ECO:0007669"/>
    <property type="project" value="UniProtKB-UniRule"/>
</dbReference>
<evidence type="ECO:0000256" key="3">
    <source>
        <dbReference type="ARBA" id="ARBA00022917"/>
    </source>
</evidence>
<dbReference type="GO" id="GO:0003743">
    <property type="term" value="F:translation initiation factor activity"/>
    <property type="evidence" value="ECO:0007669"/>
    <property type="project" value="UniProtKB-UniRule"/>
</dbReference>
<dbReference type="InParanoid" id="L0P8R5"/>
<comment type="similarity">
    <text evidence="4 5">Belongs to the eIF-3 subunit E family.</text>
</comment>
<evidence type="ECO:0000256" key="1">
    <source>
        <dbReference type="ARBA" id="ARBA00022490"/>
    </source>
</evidence>
<dbReference type="GO" id="GO:0016282">
    <property type="term" value="C:eukaryotic 43S preinitiation complex"/>
    <property type="evidence" value="ECO:0007669"/>
    <property type="project" value="UniProtKB-UniRule"/>
</dbReference>
<dbReference type="CDD" id="cd21378">
    <property type="entry name" value="eIF3E"/>
    <property type="match status" value="1"/>
</dbReference>
<comment type="subunit">
    <text evidence="4 5">Component of the eukaryotic translation initiation factor 3 (eIF-3) complex.</text>
</comment>
<evidence type="ECO:0000256" key="4">
    <source>
        <dbReference type="HAMAP-Rule" id="MF_03004"/>
    </source>
</evidence>
<protein>
    <recommendedName>
        <fullName evidence="4 5">Eukaryotic translation initiation factor 3 subunit E</fullName>
        <shortName evidence="4">eIF3e</shortName>
    </recommendedName>
</protein>
<dbReference type="AlphaFoldDB" id="L0P8R5"/>
<evidence type="ECO:0000256" key="2">
    <source>
        <dbReference type="ARBA" id="ARBA00022540"/>
    </source>
</evidence>
<dbReference type="SMART" id="SM01186">
    <property type="entry name" value="eIF3_N"/>
    <property type="match status" value="1"/>
</dbReference>
<dbReference type="EMBL" id="CAKM01000075">
    <property type="protein sequence ID" value="CCJ28469.1"/>
    <property type="molecule type" value="Genomic_DNA"/>
</dbReference>
<sequence>MYSEIKEKASFISSDPSQYDLVPRMLPYLDKHLIFPLLEFLQEKNIYEKKVMLQAKYDLLIETYMTDYIINLSQEISFIDPLFKSYIEFTKKKEEVEMFDALNSESQKVLEVLDNPEVIAALKQDKAQNLQYLKDSHGLTVEMINSLYKFGNFQYNSGNYASAVDLLYHFRALSMDNELNVSATWGKLASEILTVNWERALEEVNKLKEIIDTKSFSSPIFQLKHRTWLIHWSLFPFFNHETGRIALCELFFSPSYMNTIQTSCPWILRYLTVAVITTRSQVRNAMHYQRRMKELVKVIDQESYEYMDPVIQFIKVLYIQFDFEDAQNSLKEAEEILKNDFFLVGMCSEFVNSAHYLMAEAYCKIYQRIDIDDLSKRLNFSHDQIVKFIHDDLIDLNAKIDFKEVNIFFRYVYYILTLKGTIVMNHLSQPIYQQVIERTKGLNFRTQVLAQAIARRQQGDKKETISEIVT</sequence>
<evidence type="ECO:0000313" key="8">
    <source>
        <dbReference type="Proteomes" id="UP000010422"/>
    </source>
</evidence>
<dbReference type="Pfam" id="PF21357">
    <property type="entry name" value="EIF3E_C"/>
    <property type="match status" value="1"/>
</dbReference>
<dbReference type="PROSITE" id="PS50250">
    <property type="entry name" value="PCI"/>
    <property type="match status" value="1"/>
</dbReference>
<dbReference type="PIRSF" id="PIRSF016255">
    <property type="entry name" value="eIF3e_su6"/>
    <property type="match status" value="1"/>
</dbReference>
<gene>
    <name evidence="4" type="primary">INT6</name>
    <name evidence="7" type="ORF">PNEJI1_001932</name>
</gene>
<evidence type="ECO:0000256" key="5">
    <source>
        <dbReference type="PIRNR" id="PIRNR016255"/>
    </source>
</evidence>
<organism evidence="8">
    <name type="scientific">Pneumocystis jirovecii</name>
    <name type="common">Human pneumocystis pneumonia agent</name>
    <dbReference type="NCBI Taxonomy" id="42068"/>
    <lineage>
        <taxon>Eukaryota</taxon>
        <taxon>Fungi</taxon>
        <taxon>Dikarya</taxon>
        <taxon>Ascomycota</taxon>
        <taxon>Taphrinomycotina</taxon>
        <taxon>Pneumocystomycetes</taxon>
        <taxon>Pneumocystaceae</taxon>
        <taxon>Pneumocystis</taxon>
    </lineage>
</organism>
<comment type="caution">
    <text evidence="7">The sequence shown here is derived from an EMBL/GenBank/DDBJ whole genome shotgun (WGS) entry which is preliminary data.</text>
</comment>
<evidence type="ECO:0000259" key="6">
    <source>
        <dbReference type="PROSITE" id="PS50250"/>
    </source>
</evidence>